<feature type="transmembrane region" description="Helical" evidence="1">
    <location>
        <begin position="113"/>
        <end position="135"/>
    </location>
</feature>
<dbReference type="Proteomes" id="UP000326936">
    <property type="component" value="Chromosome"/>
</dbReference>
<reference evidence="2 3" key="1">
    <citation type="submission" date="2019-10" db="EMBL/GenBank/DDBJ databases">
        <title>Complete genome sequence of Vibrio sp. strain THAF100, isolated from non-filtered water from the water column of tank 6 of a marine aquarium containing stony-coral fragments. Water maintained at 26 degree C.</title>
        <authorList>
            <person name="Ruckert C."/>
            <person name="Franco A."/>
            <person name="Kalinowski J."/>
            <person name="Glaeser S."/>
        </authorList>
    </citation>
    <scope>NUCLEOTIDE SEQUENCE [LARGE SCALE GENOMIC DNA]</scope>
    <source>
        <strain evidence="2 3">THAF100</strain>
    </source>
</reference>
<organism evidence="2 3">
    <name type="scientific">Vibrio aquimaris</name>
    <dbReference type="NCBI Taxonomy" id="2587862"/>
    <lineage>
        <taxon>Bacteria</taxon>
        <taxon>Pseudomonadati</taxon>
        <taxon>Pseudomonadota</taxon>
        <taxon>Gammaproteobacteria</taxon>
        <taxon>Vibrionales</taxon>
        <taxon>Vibrionaceae</taxon>
        <taxon>Vibrio</taxon>
    </lineage>
</organism>
<name>A0A5P9CFM6_9VIBR</name>
<keyword evidence="3" id="KW-1185">Reference proteome</keyword>
<protein>
    <submittedName>
        <fullName evidence="2">Uncharacterized protein</fullName>
    </submittedName>
</protein>
<keyword evidence="1" id="KW-0472">Membrane</keyword>
<proteinExistence type="predicted"/>
<evidence type="ECO:0000313" key="2">
    <source>
        <dbReference type="EMBL" id="QFT25014.1"/>
    </source>
</evidence>
<dbReference type="AlphaFoldDB" id="A0A5P9CFM6"/>
<feature type="transmembrane region" description="Helical" evidence="1">
    <location>
        <begin position="191"/>
        <end position="216"/>
    </location>
</feature>
<evidence type="ECO:0000256" key="1">
    <source>
        <dbReference type="SAM" id="Phobius"/>
    </source>
</evidence>
<feature type="transmembrane region" description="Helical" evidence="1">
    <location>
        <begin position="46"/>
        <end position="64"/>
    </location>
</feature>
<feature type="transmembrane region" description="Helical" evidence="1">
    <location>
        <begin position="228"/>
        <end position="246"/>
    </location>
</feature>
<sequence length="383" mass="44393">MERMLLIVTLFLFTISLLFIEYGGYKLASISIIFFIALTVRKRNTLIEYSVVVSYIIISFILYVTVVLKGGDVVWGGYEYYPKFRSYIVYLFAASFFFLLARGEYFLTSLLLVIKILLILMILVFLLEYIHYIFYGEGLNITKMFLSVEQRSLSREFFRPSIHFAEPGTFVNYSFPLLFVYGYFKGFDNKISIAFSLTLILTLSIQGIIIGGSYLLYSIISQRNLSKILILFLILLLCSFVFYEYVDSYVDKRFYSGVSQDASLIKRLYPLQFLSDVDTKRLLLGSGLFVDDCHCLVRDVGLAINILYHFGVFGIFFILLPFLTCFTFFSNKIGYLILFISFVFTSKIAIFSGYYHLVFLMSFFFLIKKKSIGYLNEVSCVTR</sequence>
<gene>
    <name evidence="2" type="ORF">FIV01_00890</name>
</gene>
<dbReference type="EMBL" id="CP045350">
    <property type="protein sequence ID" value="QFT25014.1"/>
    <property type="molecule type" value="Genomic_DNA"/>
</dbReference>
<evidence type="ECO:0000313" key="3">
    <source>
        <dbReference type="Proteomes" id="UP000326936"/>
    </source>
</evidence>
<feature type="transmembrane region" description="Helical" evidence="1">
    <location>
        <begin position="306"/>
        <end position="329"/>
    </location>
</feature>
<dbReference type="RefSeq" id="WP_152429329.1">
    <property type="nucleotide sequence ID" value="NZ_CBCSDK010000006.1"/>
</dbReference>
<accession>A0A5P9CFM6</accession>
<feature type="transmembrane region" description="Helical" evidence="1">
    <location>
        <begin position="336"/>
        <end position="367"/>
    </location>
</feature>
<keyword evidence="1" id="KW-1133">Transmembrane helix</keyword>
<keyword evidence="1" id="KW-0812">Transmembrane</keyword>
<feature type="transmembrane region" description="Helical" evidence="1">
    <location>
        <begin position="84"/>
        <end position="101"/>
    </location>
</feature>
<feature type="transmembrane region" description="Helical" evidence="1">
    <location>
        <begin position="6"/>
        <end position="25"/>
    </location>
</feature>
<dbReference type="KEGG" id="vaq:FIV01_00890"/>